<evidence type="ECO:0000313" key="2">
    <source>
        <dbReference type="EMBL" id="KAL1268929.1"/>
    </source>
</evidence>
<accession>A0ABR3MWC0</accession>
<evidence type="ECO:0000313" key="3">
    <source>
        <dbReference type="Proteomes" id="UP001558613"/>
    </source>
</evidence>
<dbReference type="EMBL" id="JAYMGO010000008">
    <property type="protein sequence ID" value="KAL1268929.1"/>
    <property type="molecule type" value="Genomic_DNA"/>
</dbReference>
<sequence length="68" mass="7206">MAPLTCFIDLGRSPADEARVPRRPPRLLSASGEPRHHLAPCSSITLFVVNSSSLHEASCHGSMAAQAP</sequence>
<feature type="region of interest" description="Disordered" evidence="1">
    <location>
        <begin position="15"/>
        <end position="34"/>
    </location>
</feature>
<keyword evidence="3" id="KW-1185">Reference proteome</keyword>
<gene>
    <name evidence="2" type="ORF">QQF64_031218</name>
</gene>
<name>A0ABR3MWC0_9TELE</name>
<comment type="caution">
    <text evidence="2">The sequence shown here is derived from an EMBL/GenBank/DDBJ whole genome shotgun (WGS) entry which is preliminary data.</text>
</comment>
<protein>
    <submittedName>
        <fullName evidence="2">Uncharacterized protein</fullName>
    </submittedName>
</protein>
<organism evidence="2 3">
    <name type="scientific">Cirrhinus molitorella</name>
    <name type="common">mud carp</name>
    <dbReference type="NCBI Taxonomy" id="172907"/>
    <lineage>
        <taxon>Eukaryota</taxon>
        <taxon>Metazoa</taxon>
        <taxon>Chordata</taxon>
        <taxon>Craniata</taxon>
        <taxon>Vertebrata</taxon>
        <taxon>Euteleostomi</taxon>
        <taxon>Actinopterygii</taxon>
        <taxon>Neopterygii</taxon>
        <taxon>Teleostei</taxon>
        <taxon>Ostariophysi</taxon>
        <taxon>Cypriniformes</taxon>
        <taxon>Cyprinidae</taxon>
        <taxon>Labeoninae</taxon>
        <taxon>Labeonini</taxon>
        <taxon>Cirrhinus</taxon>
    </lineage>
</organism>
<reference evidence="2 3" key="1">
    <citation type="submission" date="2023-09" db="EMBL/GenBank/DDBJ databases">
        <authorList>
            <person name="Wang M."/>
        </authorList>
    </citation>
    <scope>NUCLEOTIDE SEQUENCE [LARGE SCALE GENOMIC DNA]</scope>
    <source>
        <strain evidence="2">GT-2023</strain>
        <tissue evidence="2">Liver</tissue>
    </source>
</reference>
<dbReference type="Proteomes" id="UP001558613">
    <property type="component" value="Unassembled WGS sequence"/>
</dbReference>
<evidence type="ECO:0000256" key="1">
    <source>
        <dbReference type="SAM" id="MobiDB-lite"/>
    </source>
</evidence>
<proteinExistence type="predicted"/>